<evidence type="ECO:0000259" key="1">
    <source>
        <dbReference type="Pfam" id="PF00929"/>
    </source>
</evidence>
<dbReference type="InterPro" id="IPR013520">
    <property type="entry name" value="Ribonucl_H"/>
</dbReference>
<comment type="caution">
    <text evidence="2">The sequence shown here is derived from an EMBL/GenBank/DDBJ whole genome shotgun (WGS) entry which is preliminary data.</text>
</comment>
<sequence length="123" mass="13534">MLADGRSGIGPSGTVSQPLDSIASVLEETGEYRVLRRIAPFVPSPVQPDEPTFIGLILDTETTGTDFVHDEVIELGIIKFEYGARGRIYRVLESFNQLQQPTKPIPAEITRLTEPKRMIGALP</sequence>
<dbReference type="EMBL" id="BSPK01000088">
    <property type="protein sequence ID" value="GLS66015.1"/>
    <property type="molecule type" value="Genomic_DNA"/>
</dbReference>
<dbReference type="CDD" id="cd06127">
    <property type="entry name" value="DEDDh"/>
    <property type="match status" value="1"/>
</dbReference>
<dbReference type="Gene3D" id="3.30.420.10">
    <property type="entry name" value="Ribonuclease H-like superfamily/Ribonuclease H"/>
    <property type="match status" value="1"/>
</dbReference>
<feature type="domain" description="Exonuclease" evidence="1">
    <location>
        <begin position="56"/>
        <end position="113"/>
    </location>
</feature>
<protein>
    <recommendedName>
        <fullName evidence="1">Exonuclease domain-containing protein</fullName>
    </recommendedName>
</protein>
<organism evidence="2 3">
    <name type="scientific">Methylobacterium oxalidis</name>
    <dbReference type="NCBI Taxonomy" id="944322"/>
    <lineage>
        <taxon>Bacteria</taxon>
        <taxon>Pseudomonadati</taxon>
        <taxon>Pseudomonadota</taxon>
        <taxon>Alphaproteobacteria</taxon>
        <taxon>Hyphomicrobiales</taxon>
        <taxon>Methylobacteriaceae</taxon>
        <taxon>Methylobacterium</taxon>
    </lineage>
</organism>
<keyword evidence="3" id="KW-1185">Reference proteome</keyword>
<dbReference type="SUPFAM" id="SSF53098">
    <property type="entry name" value="Ribonuclease H-like"/>
    <property type="match status" value="1"/>
</dbReference>
<dbReference type="InterPro" id="IPR036397">
    <property type="entry name" value="RNaseH_sf"/>
</dbReference>
<proteinExistence type="predicted"/>
<accession>A0ABQ6DPG0</accession>
<reference evidence="3" key="1">
    <citation type="journal article" date="2019" name="Int. J. Syst. Evol. Microbiol.">
        <title>The Global Catalogue of Microorganisms (GCM) 10K type strain sequencing project: providing services to taxonomists for standard genome sequencing and annotation.</title>
        <authorList>
            <consortium name="The Broad Institute Genomics Platform"/>
            <consortium name="The Broad Institute Genome Sequencing Center for Infectious Disease"/>
            <person name="Wu L."/>
            <person name="Ma J."/>
        </authorList>
    </citation>
    <scope>NUCLEOTIDE SEQUENCE [LARGE SCALE GENOMIC DNA]</scope>
    <source>
        <strain evidence="3">NBRC 107715</strain>
    </source>
</reference>
<name>A0ABQ6DPG0_9HYPH</name>
<dbReference type="InterPro" id="IPR012337">
    <property type="entry name" value="RNaseH-like_sf"/>
</dbReference>
<evidence type="ECO:0000313" key="2">
    <source>
        <dbReference type="EMBL" id="GLS66015.1"/>
    </source>
</evidence>
<gene>
    <name evidence="2" type="ORF">GCM10007888_43970</name>
</gene>
<dbReference type="Pfam" id="PF00929">
    <property type="entry name" value="RNase_T"/>
    <property type="match status" value="1"/>
</dbReference>
<evidence type="ECO:0000313" key="3">
    <source>
        <dbReference type="Proteomes" id="UP001156856"/>
    </source>
</evidence>
<dbReference type="Proteomes" id="UP001156856">
    <property type="component" value="Unassembled WGS sequence"/>
</dbReference>